<dbReference type="RefSeq" id="WP_065393442.1">
    <property type="nucleotide sequence ID" value="NZ_MAYH01000002.1"/>
</dbReference>
<dbReference type="SUPFAM" id="SSF49464">
    <property type="entry name" value="Carboxypeptidase regulatory domain-like"/>
    <property type="match status" value="1"/>
</dbReference>
<keyword evidence="3" id="KW-1185">Reference proteome</keyword>
<dbReference type="EMBL" id="MAYH01000002">
    <property type="protein sequence ID" value="OCA76811.1"/>
    <property type="molecule type" value="Genomic_DNA"/>
</dbReference>
<dbReference type="Proteomes" id="UP000092651">
    <property type="component" value="Unassembled WGS sequence"/>
</dbReference>
<keyword evidence="1" id="KW-0732">Signal</keyword>
<comment type="caution">
    <text evidence="2">The sequence shown here is derived from an EMBL/GenBank/DDBJ whole genome shotgun (WGS) entry which is preliminary data.</text>
</comment>
<feature type="chain" id="PRO_5008621411" evidence="1">
    <location>
        <begin position="23"/>
        <end position="271"/>
    </location>
</feature>
<reference evidence="2 3" key="1">
    <citation type="submission" date="2016-07" db="EMBL/GenBank/DDBJ databases">
        <authorList>
            <person name="Jeong J.-J."/>
            <person name="Kim D.W."/>
            <person name="Sang M.K."/>
            <person name="Choi I.-G."/>
            <person name="Kim K.D."/>
        </authorList>
    </citation>
    <scope>NUCLEOTIDE SEQUENCE [LARGE SCALE GENOMIC DNA]</scope>
    <source>
        <strain evidence="2 3">UTM-3</strain>
    </source>
</reference>
<accession>A0A1B8ZYZ2</accession>
<dbReference type="AlphaFoldDB" id="A0A1B8ZYZ2"/>
<evidence type="ECO:0000256" key="1">
    <source>
        <dbReference type="SAM" id="SignalP"/>
    </source>
</evidence>
<proteinExistence type="predicted"/>
<name>A0A1B8ZYZ2_9FLAO</name>
<gene>
    <name evidence="2" type="ORF">BBI01_21855</name>
</gene>
<evidence type="ECO:0000313" key="2">
    <source>
        <dbReference type="EMBL" id="OCA76811.1"/>
    </source>
</evidence>
<organism evidence="2 3">
    <name type="scientific">Chryseobacterium artocarpi</name>
    <dbReference type="NCBI Taxonomy" id="1414727"/>
    <lineage>
        <taxon>Bacteria</taxon>
        <taxon>Pseudomonadati</taxon>
        <taxon>Bacteroidota</taxon>
        <taxon>Flavobacteriia</taxon>
        <taxon>Flavobacteriales</taxon>
        <taxon>Weeksellaceae</taxon>
        <taxon>Chryseobacterium group</taxon>
        <taxon>Chryseobacterium</taxon>
    </lineage>
</organism>
<dbReference type="OrthoDB" id="1274238at2"/>
<sequence>MKTITKPSLYTAMLLVSGTVFSQQKIAGIVTDNSNVNINPVLIVNISKQTNTLSDTSGRFTIDATENDEIRFVKDGYFRSVKKISKDDFNISLLIILKREEIEIPEVKVAFKPTGNLENDSKRFNESKKLKALKSDMDEYLKRPLNEPIPKNTISKTFSGHDFNAGQADVLKVIGAAIGLFNKATKPKITKATYGEYQVFMTRLKNEVDLTFLRKYEMEEEQIDAFLYYAEDAQELSKKYRKDFSKAALEFELKKVFAEYSKTHKLTPNKD</sequence>
<protein>
    <submittedName>
        <fullName evidence="2">Uncharacterized protein</fullName>
    </submittedName>
</protein>
<feature type="signal peptide" evidence="1">
    <location>
        <begin position="1"/>
        <end position="22"/>
    </location>
</feature>
<evidence type="ECO:0000313" key="3">
    <source>
        <dbReference type="Proteomes" id="UP000092651"/>
    </source>
</evidence>
<dbReference type="InterPro" id="IPR008969">
    <property type="entry name" value="CarboxyPept-like_regulatory"/>
</dbReference>